<gene>
    <name evidence="2" type="ORF">APZ42_002970</name>
</gene>
<feature type="non-terminal residue" evidence="2">
    <location>
        <position position="1"/>
    </location>
</feature>
<comment type="caution">
    <text evidence="2">The sequence shown here is derived from an EMBL/GenBank/DDBJ whole genome shotgun (WGS) entry which is preliminary data.</text>
</comment>
<reference evidence="2 3" key="1">
    <citation type="submission" date="2016-03" db="EMBL/GenBank/DDBJ databases">
        <title>EvidentialGene: Evidence-directed Construction of Genes on Genomes.</title>
        <authorList>
            <person name="Gilbert D.G."/>
            <person name="Choi J.-H."/>
            <person name="Mockaitis K."/>
            <person name="Colbourne J."/>
            <person name="Pfrender M."/>
        </authorList>
    </citation>
    <scope>NUCLEOTIDE SEQUENCE [LARGE SCALE GENOMIC DNA]</scope>
    <source>
        <strain evidence="2 3">Xinb3</strain>
        <tissue evidence="2">Complete organism</tissue>
    </source>
</reference>
<accession>A0A162CXN4</accession>
<feature type="region of interest" description="Disordered" evidence="1">
    <location>
        <begin position="1"/>
        <end position="30"/>
    </location>
</feature>
<organism evidence="2 3">
    <name type="scientific">Daphnia magna</name>
    <dbReference type="NCBI Taxonomy" id="35525"/>
    <lineage>
        <taxon>Eukaryota</taxon>
        <taxon>Metazoa</taxon>
        <taxon>Ecdysozoa</taxon>
        <taxon>Arthropoda</taxon>
        <taxon>Crustacea</taxon>
        <taxon>Branchiopoda</taxon>
        <taxon>Diplostraca</taxon>
        <taxon>Cladocera</taxon>
        <taxon>Anomopoda</taxon>
        <taxon>Daphniidae</taxon>
        <taxon>Daphnia</taxon>
    </lineage>
</organism>
<dbReference type="AlphaFoldDB" id="A0A162CXN4"/>
<protein>
    <submittedName>
        <fullName evidence="2">Uncharacterized protein</fullName>
    </submittedName>
</protein>
<evidence type="ECO:0000313" key="3">
    <source>
        <dbReference type="Proteomes" id="UP000076858"/>
    </source>
</evidence>
<keyword evidence="3" id="KW-1185">Reference proteome</keyword>
<name>A0A162CXN4_9CRUS</name>
<sequence>VEHLRRPSQRWRQLAPRLHPLQRAADQPPAAGLPLLRLCAGGRRRAKPLGRVRQPGGRPAQLCDAQGHRGLGHLPGLSRPVQEGRGHRMTTAHTPADALL</sequence>
<dbReference type="EMBL" id="LRGB01009104">
    <property type="protein sequence ID" value="KZS00654.1"/>
    <property type="molecule type" value="Genomic_DNA"/>
</dbReference>
<feature type="region of interest" description="Disordered" evidence="1">
    <location>
        <begin position="48"/>
        <end position="100"/>
    </location>
</feature>
<proteinExistence type="predicted"/>
<evidence type="ECO:0000313" key="2">
    <source>
        <dbReference type="EMBL" id="KZS00654.1"/>
    </source>
</evidence>
<evidence type="ECO:0000256" key="1">
    <source>
        <dbReference type="SAM" id="MobiDB-lite"/>
    </source>
</evidence>
<dbReference type="Proteomes" id="UP000076858">
    <property type="component" value="Unassembled WGS sequence"/>
</dbReference>
<feature type="non-terminal residue" evidence="2">
    <location>
        <position position="100"/>
    </location>
</feature>